<dbReference type="AlphaFoldDB" id="A0A6G3MJ63"/>
<proteinExistence type="predicted"/>
<feature type="domain" description="RRM" evidence="3">
    <location>
        <begin position="64"/>
        <end position="136"/>
    </location>
</feature>
<dbReference type="PANTHER" id="PTHR48025:SF20">
    <property type="entry name" value="TIA1 CYTOTOXIC GRANULE ASSOCIATED RNA BINDING PROTEIN"/>
    <property type="match status" value="1"/>
</dbReference>
<accession>A0A6G3MJ63</accession>
<protein>
    <submittedName>
        <fullName evidence="4">Nucleolysin TIAR (Trinotate prediction)</fullName>
    </submittedName>
</protein>
<sequence length="171" mass="18921">MSKGYGFVVFADQNNADCAINRMNGNLLGTRPVKVSWATRNKSGQAPAPLNYTDVYNQSAEGNTTIYVGGLPAGMDDLSCRQFFEPYGILQECKYFPDKRYAFIKFDTHEAGATAIVRCNGQMVDGSMIKCWWSKDNSTTAIVGSTSLVLADNQSQPPSYQPSSYPYYPNY</sequence>
<dbReference type="PANTHER" id="PTHR48025">
    <property type="entry name" value="OS02G0815200 PROTEIN"/>
    <property type="match status" value="1"/>
</dbReference>
<dbReference type="PROSITE" id="PS50102">
    <property type="entry name" value="RRM"/>
    <property type="match status" value="2"/>
</dbReference>
<dbReference type="InterPro" id="IPR000504">
    <property type="entry name" value="RRM_dom"/>
</dbReference>
<reference evidence="4" key="1">
    <citation type="submission" date="2018-11" db="EMBL/GenBank/DDBJ databases">
        <title>Henneguya salminicola genome and transcriptome.</title>
        <authorList>
            <person name="Yahalomi D."/>
            <person name="Atkinson S.D."/>
            <person name="Neuhof M."/>
            <person name="Chang E.S."/>
            <person name="Philippe H."/>
            <person name="Cartwright P."/>
            <person name="Bartholomew J.L."/>
            <person name="Huchon D."/>
        </authorList>
    </citation>
    <scope>NUCLEOTIDE SEQUENCE</scope>
    <source>
        <strain evidence="4">Hz1</strain>
        <tissue evidence="4">Whole</tissue>
    </source>
</reference>
<name>A0A6G3MJ63_HENSL</name>
<dbReference type="InterPro" id="IPR035979">
    <property type="entry name" value="RBD_domain_sf"/>
</dbReference>
<dbReference type="EMBL" id="GHBP01006429">
    <property type="protein sequence ID" value="NDJ94082.1"/>
    <property type="molecule type" value="Transcribed_RNA"/>
</dbReference>
<dbReference type="InterPro" id="IPR050502">
    <property type="entry name" value="Euk_RNA-bind_prot"/>
</dbReference>
<dbReference type="Pfam" id="PF00076">
    <property type="entry name" value="RRM_1"/>
    <property type="match status" value="2"/>
</dbReference>
<dbReference type="GO" id="GO:0003729">
    <property type="term" value="F:mRNA binding"/>
    <property type="evidence" value="ECO:0007669"/>
    <property type="project" value="TreeGrafter"/>
</dbReference>
<keyword evidence="1 2" id="KW-0694">RNA-binding</keyword>
<evidence type="ECO:0000256" key="2">
    <source>
        <dbReference type="PROSITE-ProRule" id="PRU00176"/>
    </source>
</evidence>
<feature type="domain" description="RRM" evidence="3">
    <location>
        <begin position="1"/>
        <end position="40"/>
    </location>
</feature>
<evidence type="ECO:0000313" key="4">
    <source>
        <dbReference type="EMBL" id="NDJ94082.1"/>
    </source>
</evidence>
<organism evidence="4">
    <name type="scientific">Henneguya salminicola</name>
    <name type="common">Myxosporean</name>
    <dbReference type="NCBI Taxonomy" id="69463"/>
    <lineage>
        <taxon>Eukaryota</taxon>
        <taxon>Metazoa</taxon>
        <taxon>Cnidaria</taxon>
        <taxon>Myxozoa</taxon>
        <taxon>Myxosporea</taxon>
        <taxon>Bivalvulida</taxon>
        <taxon>Platysporina</taxon>
        <taxon>Myxobolidae</taxon>
        <taxon>Henneguya</taxon>
    </lineage>
</organism>
<dbReference type="Gene3D" id="3.30.70.330">
    <property type="match status" value="2"/>
</dbReference>
<evidence type="ECO:0000259" key="3">
    <source>
        <dbReference type="PROSITE" id="PS50102"/>
    </source>
</evidence>
<dbReference type="SUPFAM" id="SSF54928">
    <property type="entry name" value="RNA-binding domain, RBD"/>
    <property type="match status" value="2"/>
</dbReference>
<dbReference type="InterPro" id="IPR012677">
    <property type="entry name" value="Nucleotide-bd_a/b_plait_sf"/>
</dbReference>
<dbReference type="GO" id="GO:0005634">
    <property type="term" value="C:nucleus"/>
    <property type="evidence" value="ECO:0007669"/>
    <property type="project" value="TreeGrafter"/>
</dbReference>
<evidence type="ECO:0000256" key="1">
    <source>
        <dbReference type="ARBA" id="ARBA00022884"/>
    </source>
</evidence>
<dbReference type="SMART" id="SM00360">
    <property type="entry name" value="RRM"/>
    <property type="match status" value="1"/>
</dbReference>